<evidence type="ECO:0000313" key="2">
    <source>
        <dbReference type="EMBL" id="MDC7684833.1"/>
    </source>
</evidence>
<reference evidence="2 3" key="1">
    <citation type="submission" date="2023-01" db="EMBL/GenBank/DDBJ databases">
        <title>Novel species of the genus Asticcacaulis isolated from rivers.</title>
        <authorList>
            <person name="Lu H."/>
        </authorList>
    </citation>
    <scope>NUCLEOTIDE SEQUENCE [LARGE SCALE GENOMIC DNA]</scope>
    <source>
        <strain evidence="2 3">BYS171W</strain>
    </source>
</reference>
<dbReference type="InterPro" id="IPR000073">
    <property type="entry name" value="AB_hydrolase_1"/>
</dbReference>
<dbReference type="InterPro" id="IPR029058">
    <property type="entry name" value="AB_hydrolase_fold"/>
</dbReference>
<evidence type="ECO:0000313" key="3">
    <source>
        <dbReference type="Proteomes" id="UP001214854"/>
    </source>
</evidence>
<dbReference type="Pfam" id="PF12697">
    <property type="entry name" value="Abhydrolase_6"/>
    <property type="match status" value="1"/>
</dbReference>
<dbReference type="Gene3D" id="3.40.50.1820">
    <property type="entry name" value="alpha/beta hydrolase"/>
    <property type="match status" value="1"/>
</dbReference>
<gene>
    <name evidence="2" type="ORF">PQU92_16230</name>
</gene>
<sequence length="280" mass="30008">MSAQDIAQTVEDPATIADRMFDLFCTPPAVPEDAKAGMSRMQTRLDRAEAFRVPFEGDALQAYRFIGTGRGTVVLVHGWTGQAAVMSAFVDPLLDAGFDVVAFDLPAHGRSSGDRLHVPLGVRALHALHAATGPWHGLIGHSFGGAVITSALSGLVDGLPRLTASRLALVAAPNSMPRIFDTFSRHQSLSPAAQLHLKSHVRRLTGRAVEAFIGADILRRDPVPTLVLHAPDDKEVDYLSAEEFATAGPHVTVHPLPGLGHRRILYARDTLRAVADFMAA</sequence>
<name>A0ABT5HY28_9CAUL</name>
<dbReference type="PANTHER" id="PTHR43798">
    <property type="entry name" value="MONOACYLGLYCEROL LIPASE"/>
    <property type="match status" value="1"/>
</dbReference>
<keyword evidence="2" id="KW-0378">Hydrolase</keyword>
<dbReference type="InterPro" id="IPR050266">
    <property type="entry name" value="AB_hydrolase_sf"/>
</dbReference>
<evidence type="ECO:0000259" key="1">
    <source>
        <dbReference type="Pfam" id="PF12697"/>
    </source>
</evidence>
<feature type="domain" description="AB hydrolase-1" evidence="1">
    <location>
        <begin position="73"/>
        <end position="266"/>
    </location>
</feature>
<comment type="caution">
    <text evidence="2">The sequence shown here is derived from an EMBL/GenBank/DDBJ whole genome shotgun (WGS) entry which is preliminary data.</text>
</comment>
<dbReference type="EMBL" id="JAQQKX010000016">
    <property type="protein sequence ID" value="MDC7684833.1"/>
    <property type="molecule type" value="Genomic_DNA"/>
</dbReference>
<dbReference type="SUPFAM" id="SSF53474">
    <property type="entry name" value="alpha/beta-Hydrolases"/>
    <property type="match status" value="1"/>
</dbReference>
<dbReference type="GO" id="GO:0016787">
    <property type="term" value="F:hydrolase activity"/>
    <property type="evidence" value="ECO:0007669"/>
    <property type="project" value="UniProtKB-KW"/>
</dbReference>
<dbReference type="PANTHER" id="PTHR43798:SF5">
    <property type="entry name" value="MONOACYLGLYCEROL LIPASE ABHD6"/>
    <property type="match status" value="1"/>
</dbReference>
<keyword evidence="3" id="KW-1185">Reference proteome</keyword>
<proteinExistence type="predicted"/>
<dbReference type="Proteomes" id="UP001214854">
    <property type="component" value="Unassembled WGS sequence"/>
</dbReference>
<accession>A0ABT5HY28</accession>
<dbReference type="RefSeq" id="WP_272749305.1">
    <property type="nucleotide sequence ID" value="NZ_JAQQKX010000016.1"/>
</dbReference>
<protein>
    <submittedName>
        <fullName evidence="2">Alpha/beta fold hydrolase</fullName>
    </submittedName>
</protein>
<organism evidence="2 3">
    <name type="scientific">Asticcacaulis aquaticus</name>
    <dbReference type="NCBI Taxonomy" id="2984212"/>
    <lineage>
        <taxon>Bacteria</taxon>
        <taxon>Pseudomonadati</taxon>
        <taxon>Pseudomonadota</taxon>
        <taxon>Alphaproteobacteria</taxon>
        <taxon>Caulobacterales</taxon>
        <taxon>Caulobacteraceae</taxon>
        <taxon>Asticcacaulis</taxon>
    </lineage>
</organism>